<proteinExistence type="predicted"/>
<dbReference type="AlphaFoldDB" id="A0A1A6A3L9"/>
<feature type="compositionally biased region" description="Polar residues" evidence="1">
    <location>
        <begin position="116"/>
        <end position="125"/>
    </location>
</feature>
<accession>A0A1A6A3L9</accession>
<keyword evidence="4" id="KW-1185">Reference proteome</keyword>
<gene>
    <name evidence="2" type="ORF">I303_05509</name>
    <name evidence="3" type="ORF">I303_105045</name>
</gene>
<dbReference type="VEuPathDB" id="FungiDB:I303_05509"/>
<dbReference type="EMBL" id="CP144535">
    <property type="protein sequence ID" value="WWC62449.1"/>
    <property type="molecule type" value="Genomic_DNA"/>
</dbReference>
<dbReference type="Proteomes" id="UP000078595">
    <property type="component" value="Chromosome 6"/>
</dbReference>
<feature type="region of interest" description="Disordered" evidence="1">
    <location>
        <begin position="105"/>
        <end position="186"/>
    </location>
</feature>
<feature type="compositionally biased region" description="Low complexity" evidence="1">
    <location>
        <begin position="166"/>
        <end position="176"/>
    </location>
</feature>
<dbReference type="GeneID" id="28969208"/>
<evidence type="ECO:0000313" key="4">
    <source>
        <dbReference type="Proteomes" id="UP000078595"/>
    </source>
</evidence>
<evidence type="ECO:0000256" key="1">
    <source>
        <dbReference type="SAM" id="MobiDB-lite"/>
    </source>
</evidence>
<protein>
    <submittedName>
        <fullName evidence="2">Uncharacterized protein</fullName>
    </submittedName>
</protein>
<feature type="compositionally biased region" description="Low complexity" evidence="1">
    <location>
        <begin position="126"/>
        <end position="153"/>
    </location>
</feature>
<evidence type="ECO:0000313" key="2">
    <source>
        <dbReference type="EMBL" id="OBR84650.1"/>
    </source>
</evidence>
<reference evidence="3" key="3">
    <citation type="submission" date="2024-02" db="EMBL/GenBank/DDBJ databases">
        <title>Comparative genomics of Cryptococcus and Kwoniella reveals pathogenesis evolution and contrasting modes of karyotype evolution via chromosome fusion or intercentromeric recombination.</title>
        <authorList>
            <person name="Coelho M.A."/>
            <person name="David-Palma M."/>
            <person name="Shea T."/>
            <person name="Bowers K."/>
            <person name="McGinley-Smith S."/>
            <person name="Mohammad A.W."/>
            <person name="Gnirke A."/>
            <person name="Yurkov A.M."/>
            <person name="Nowrousian M."/>
            <person name="Sun S."/>
            <person name="Cuomo C.A."/>
            <person name="Heitman J."/>
        </authorList>
    </citation>
    <scope>NUCLEOTIDE SEQUENCE</scope>
    <source>
        <strain evidence="3">CBS 10117</strain>
    </source>
</reference>
<dbReference type="EMBL" id="KI894032">
    <property type="protein sequence ID" value="OBR84650.1"/>
    <property type="molecule type" value="Genomic_DNA"/>
</dbReference>
<reference evidence="3" key="2">
    <citation type="submission" date="2013-07" db="EMBL/GenBank/DDBJ databases">
        <authorList>
            <consortium name="The Broad Institute Genome Sequencing Platform"/>
            <person name="Cuomo C."/>
            <person name="Litvintseva A."/>
            <person name="Chen Y."/>
            <person name="Heitman J."/>
            <person name="Sun S."/>
            <person name="Springer D."/>
            <person name="Dromer F."/>
            <person name="Young S.K."/>
            <person name="Zeng Q."/>
            <person name="Gargeya S."/>
            <person name="Fitzgerald M."/>
            <person name="Abouelleil A."/>
            <person name="Alvarado L."/>
            <person name="Berlin A.M."/>
            <person name="Chapman S.B."/>
            <person name="Dewar J."/>
            <person name="Goldberg J."/>
            <person name="Griggs A."/>
            <person name="Gujja S."/>
            <person name="Hansen M."/>
            <person name="Howarth C."/>
            <person name="Imamovic A."/>
            <person name="Larimer J."/>
            <person name="McCowan C."/>
            <person name="Murphy C."/>
            <person name="Pearson M."/>
            <person name="Priest M."/>
            <person name="Roberts A."/>
            <person name="Saif S."/>
            <person name="Shea T."/>
            <person name="Sykes S."/>
            <person name="Wortman J."/>
            <person name="Nusbaum C."/>
            <person name="Birren B."/>
        </authorList>
    </citation>
    <scope>NUCLEOTIDE SEQUENCE</scope>
    <source>
        <strain evidence="3">CBS 10117</strain>
    </source>
</reference>
<organism evidence="2">
    <name type="scientific">Kwoniella dejecticola CBS 10117</name>
    <dbReference type="NCBI Taxonomy" id="1296121"/>
    <lineage>
        <taxon>Eukaryota</taxon>
        <taxon>Fungi</taxon>
        <taxon>Dikarya</taxon>
        <taxon>Basidiomycota</taxon>
        <taxon>Agaricomycotina</taxon>
        <taxon>Tremellomycetes</taxon>
        <taxon>Tremellales</taxon>
        <taxon>Cryptococcaceae</taxon>
        <taxon>Kwoniella</taxon>
    </lineage>
</organism>
<reference evidence="2" key="1">
    <citation type="submission" date="2013-07" db="EMBL/GenBank/DDBJ databases">
        <title>The Genome Sequence of Cryptococcus dejecticola CBS10117.</title>
        <authorList>
            <consortium name="The Broad Institute Genome Sequencing Platform"/>
            <person name="Cuomo C."/>
            <person name="Litvintseva A."/>
            <person name="Chen Y."/>
            <person name="Heitman J."/>
            <person name="Sun S."/>
            <person name="Springer D."/>
            <person name="Dromer F."/>
            <person name="Young S.K."/>
            <person name="Zeng Q."/>
            <person name="Gargeya S."/>
            <person name="Fitzgerald M."/>
            <person name="Abouelleil A."/>
            <person name="Alvarado L."/>
            <person name="Berlin A.M."/>
            <person name="Chapman S.B."/>
            <person name="Dewar J."/>
            <person name="Goldberg J."/>
            <person name="Griggs A."/>
            <person name="Gujja S."/>
            <person name="Hansen M."/>
            <person name="Howarth C."/>
            <person name="Imamovic A."/>
            <person name="Larimer J."/>
            <person name="McCowan C."/>
            <person name="Murphy C."/>
            <person name="Pearson M."/>
            <person name="Priest M."/>
            <person name="Roberts A."/>
            <person name="Saif S."/>
            <person name="Shea T."/>
            <person name="Sykes S."/>
            <person name="Wortman J."/>
            <person name="Nusbaum C."/>
            <person name="Birren B."/>
        </authorList>
    </citation>
    <scope>NUCLEOTIDE SEQUENCE [LARGE SCALE GENOMIC DNA]</scope>
    <source>
        <strain evidence="2">CBS 10117</strain>
    </source>
</reference>
<dbReference type="RefSeq" id="XP_018262492.1">
    <property type="nucleotide sequence ID" value="XM_018408801.1"/>
</dbReference>
<name>A0A1A6A3L9_9TREE</name>
<sequence>MSGNIDSNFSVADKRYFAREITKYWDTEKFGDMPKALSQASEQVTQSDSSVNISQRAKDLAQNVENFCAEYTSLANSILDNSEHGQLKEDVLACFRQACEEQFGGFDRESSGDRSGISQQSSARLSSGRSQGDSDGSNSSHDYSSYDSSIGSDAWRSRDNSAGHASYSDGSSFNSSYTAPPVAIAA</sequence>
<evidence type="ECO:0000313" key="3">
    <source>
        <dbReference type="EMBL" id="WWC62449.1"/>
    </source>
</evidence>
<dbReference type="KEGG" id="kdj:28969208"/>